<feature type="transmembrane region" description="Helical" evidence="1">
    <location>
        <begin position="36"/>
        <end position="58"/>
    </location>
</feature>
<dbReference type="EMBL" id="NMVO01000001">
    <property type="protein sequence ID" value="OYO17800.1"/>
    <property type="molecule type" value="Genomic_DNA"/>
</dbReference>
<dbReference type="RefSeq" id="WP_094404553.1">
    <property type="nucleotide sequence ID" value="NZ_NMVO01000001.1"/>
</dbReference>
<dbReference type="OrthoDB" id="9974763at2"/>
<evidence type="ECO:0000313" key="3">
    <source>
        <dbReference type="Proteomes" id="UP000215896"/>
    </source>
</evidence>
<accession>A0A255GPP7</accession>
<feature type="transmembrane region" description="Helical" evidence="1">
    <location>
        <begin position="65"/>
        <end position="88"/>
    </location>
</feature>
<evidence type="ECO:0000313" key="2">
    <source>
        <dbReference type="EMBL" id="OYO17800.1"/>
    </source>
</evidence>
<evidence type="ECO:0000256" key="1">
    <source>
        <dbReference type="SAM" id="Phobius"/>
    </source>
</evidence>
<name>A0A255GPP7_9ACTN</name>
<dbReference type="Proteomes" id="UP000215896">
    <property type="component" value="Unassembled WGS sequence"/>
</dbReference>
<proteinExistence type="predicted"/>
<keyword evidence="1" id="KW-0472">Membrane</keyword>
<dbReference type="AlphaFoldDB" id="A0A255GPP7"/>
<keyword evidence="3" id="KW-1185">Reference proteome</keyword>
<sequence length="135" mass="14439">MRAQRLGRAANWAALAVVVLMLLAAFAPLPAPITQIVAALGGVLAAAVVLTWLTVGWLKRPRRPLWILGIAWLLVAALGCWMVGYALALRGNPARFADGRVDATPFGYGAWFGVLVLVAGGWQLRWLAGVRREAA</sequence>
<feature type="transmembrane region" description="Helical" evidence="1">
    <location>
        <begin position="12"/>
        <end position="30"/>
    </location>
</feature>
<protein>
    <recommendedName>
        <fullName evidence="4">Transmembrane protein</fullName>
    </recommendedName>
</protein>
<feature type="transmembrane region" description="Helical" evidence="1">
    <location>
        <begin position="108"/>
        <end position="128"/>
    </location>
</feature>
<comment type="caution">
    <text evidence="2">The sequence shown here is derived from an EMBL/GenBank/DDBJ whole genome shotgun (WGS) entry which is preliminary data.</text>
</comment>
<keyword evidence="1" id="KW-1133">Transmembrane helix</keyword>
<evidence type="ECO:0008006" key="4">
    <source>
        <dbReference type="Google" id="ProtNLM"/>
    </source>
</evidence>
<organism evidence="2 3">
    <name type="scientific">Enemella evansiae</name>
    <dbReference type="NCBI Taxonomy" id="2016499"/>
    <lineage>
        <taxon>Bacteria</taxon>
        <taxon>Bacillati</taxon>
        <taxon>Actinomycetota</taxon>
        <taxon>Actinomycetes</taxon>
        <taxon>Propionibacteriales</taxon>
        <taxon>Propionibacteriaceae</taxon>
        <taxon>Enemella</taxon>
    </lineage>
</organism>
<reference evidence="2 3" key="1">
    <citation type="submission" date="2017-07" db="EMBL/GenBank/DDBJ databases">
        <title>Draft whole genome sequences of clinical Proprionibacteriaceae strains.</title>
        <authorList>
            <person name="Bernier A.-M."/>
            <person name="Bernard K."/>
            <person name="Domingo M.-C."/>
        </authorList>
    </citation>
    <scope>NUCLEOTIDE SEQUENCE [LARGE SCALE GENOMIC DNA]</scope>
    <source>
        <strain evidence="2 3">NML 030167</strain>
    </source>
</reference>
<gene>
    <name evidence="2" type="ORF">CGZ94_02685</name>
</gene>
<keyword evidence="1" id="KW-0812">Transmembrane</keyword>